<evidence type="ECO:0000313" key="4">
    <source>
        <dbReference type="EMBL" id="RCV85927.1"/>
    </source>
</evidence>
<evidence type="ECO:0000256" key="2">
    <source>
        <dbReference type="SAM" id="Coils"/>
    </source>
</evidence>
<dbReference type="InterPro" id="IPR025948">
    <property type="entry name" value="HTH-like_dom"/>
</dbReference>
<dbReference type="Pfam" id="PF13276">
    <property type="entry name" value="HTH_21"/>
    <property type="match status" value="1"/>
</dbReference>
<dbReference type="SUPFAM" id="SSF46689">
    <property type="entry name" value="Homeodomain-like"/>
    <property type="match status" value="2"/>
</dbReference>
<proteinExistence type="inferred from homology"/>
<keyword evidence="2" id="KW-0175">Coiled coil</keyword>
<accession>A0A368TNX0</accession>
<evidence type="ECO:0000259" key="3">
    <source>
        <dbReference type="PROSITE" id="PS50994"/>
    </source>
</evidence>
<keyword evidence="5" id="KW-1185">Reference proteome</keyword>
<dbReference type="RefSeq" id="WP_114481137.1">
    <property type="nucleotide sequence ID" value="NZ_QPII01000042.1"/>
</dbReference>
<dbReference type="GO" id="GO:0006313">
    <property type="term" value="P:DNA transposition"/>
    <property type="evidence" value="ECO:0007669"/>
    <property type="project" value="InterPro"/>
</dbReference>
<dbReference type="InterPro" id="IPR048020">
    <property type="entry name" value="Transpos_IS3"/>
</dbReference>
<dbReference type="Pfam" id="PF13333">
    <property type="entry name" value="rve_2"/>
    <property type="match status" value="1"/>
</dbReference>
<dbReference type="Pfam" id="PF00665">
    <property type="entry name" value="rve"/>
    <property type="match status" value="1"/>
</dbReference>
<dbReference type="InterPro" id="IPR001584">
    <property type="entry name" value="Integrase_cat-core"/>
</dbReference>
<dbReference type="OrthoDB" id="9813126at2"/>
<dbReference type="InterPro" id="IPR009057">
    <property type="entry name" value="Homeodomain-like_sf"/>
</dbReference>
<evidence type="ECO:0000313" key="5">
    <source>
        <dbReference type="Proteomes" id="UP000252405"/>
    </source>
</evidence>
<dbReference type="NCBIfam" id="NF033516">
    <property type="entry name" value="transpos_IS3"/>
    <property type="match status" value="1"/>
</dbReference>
<dbReference type="EMBL" id="QPII01000042">
    <property type="protein sequence ID" value="RCV85927.1"/>
    <property type="molecule type" value="Genomic_DNA"/>
</dbReference>
<dbReference type="PANTHER" id="PTHR46889">
    <property type="entry name" value="TRANSPOSASE INSF FOR INSERTION SEQUENCE IS3B-RELATED"/>
    <property type="match status" value="1"/>
</dbReference>
<dbReference type="Gene3D" id="3.30.420.10">
    <property type="entry name" value="Ribonuclease H-like superfamily/Ribonuclease H"/>
    <property type="match status" value="1"/>
</dbReference>
<name>A0A368TNX0_9GAMM</name>
<organism evidence="4 5">
    <name type="scientific">Billgrantia montanilacus</name>
    <dbReference type="NCBI Taxonomy" id="2282305"/>
    <lineage>
        <taxon>Bacteria</taxon>
        <taxon>Pseudomonadati</taxon>
        <taxon>Pseudomonadota</taxon>
        <taxon>Gammaproteobacteria</taxon>
        <taxon>Oceanospirillales</taxon>
        <taxon>Halomonadaceae</taxon>
        <taxon>Billgrantia</taxon>
    </lineage>
</organism>
<gene>
    <name evidence="4" type="ORF">DU505_22135</name>
</gene>
<dbReference type="Pfam" id="PF01527">
    <property type="entry name" value="HTH_Tnp_1"/>
    <property type="match status" value="1"/>
</dbReference>
<dbReference type="AlphaFoldDB" id="A0A368TNX0"/>
<dbReference type="InterPro" id="IPR050900">
    <property type="entry name" value="Transposase_IS3/IS150/IS904"/>
</dbReference>
<dbReference type="PROSITE" id="PS50994">
    <property type="entry name" value="INTEGRASE"/>
    <property type="match status" value="1"/>
</dbReference>
<dbReference type="Proteomes" id="UP000252405">
    <property type="component" value="Unassembled WGS sequence"/>
</dbReference>
<dbReference type="InterPro" id="IPR036397">
    <property type="entry name" value="RNaseH_sf"/>
</dbReference>
<evidence type="ECO:0000256" key="1">
    <source>
        <dbReference type="ARBA" id="ARBA00009964"/>
    </source>
</evidence>
<dbReference type="GO" id="GO:0004803">
    <property type="term" value="F:transposase activity"/>
    <property type="evidence" value="ECO:0007669"/>
    <property type="project" value="InterPro"/>
</dbReference>
<dbReference type="GO" id="GO:0015074">
    <property type="term" value="P:DNA integration"/>
    <property type="evidence" value="ECO:0007669"/>
    <property type="project" value="InterPro"/>
</dbReference>
<sequence>MYSYEDRIRAVELYLKYGKSASAVVRELGYPSPKNLRRWYRTYVDTGGLPERLRPKPKYSIEQKQKAVDHYLSHGRCLARTTRAMGHPCVELLGKWIDELHPGMRKRFTGKARGISLSRAQKQHAVIELCSRQGTASEIAVEVGVSRQVLYKWKDQLLDDEAGPSMKRRNNLLSGGERAALEQEVESLERRIHRLQLEHDILMKANELIKKDQGIDLQLLTNREKTQLIDALRETYTLSELFAQLRLPRSSYFYHRTRLRMPDKHADVRRAVRDIFERNNRCYGYRRIHAVLSRYGTRISEKVVRRLMAEEQVVVRTTRRRRYSSYGGEISPAADNLVDRNFCAAAPNEKWLTDITEFQIPAGKVYLSPMIDCFDGLVVSWTIGTRPDAELVNTMLGEAIGTLDDDERPIVHSDRGAHYRWPGWLSRIKDAKLTRSMSRKGCTPDNAACEGFFGRLKTEFFYHRNWQIASPEQFMEEVDSYIRWYNEKRIKMSLGALSPLEYRKSLGIAA</sequence>
<dbReference type="SUPFAM" id="SSF53098">
    <property type="entry name" value="Ribonuclease H-like"/>
    <property type="match status" value="1"/>
</dbReference>
<feature type="domain" description="Integrase catalytic" evidence="3">
    <location>
        <begin position="343"/>
        <end position="507"/>
    </location>
</feature>
<reference evidence="4 5" key="1">
    <citation type="submission" date="2018-07" db="EMBL/GenBank/DDBJ databases">
        <title>Halomonas montanilacus sp. nov., isolated from Lake Pengyan on Tibetan Plateau.</title>
        <authorList>
            <person name="Lu H."/>
            <person name="Xing P."/>
            <person name="Wu Q."/>
        </authorList>
    </citation>
    <scope>NUCLEOTIDE SEQUENCE [LARGE SCALE GENOMIC DNA]</scope>
    <source>
        <strain evidence="4 5">PYC7W</strain>
    </source>
</reference>
<protein>
    <submittedName>
        <fullName evidence="4">IS3 family transposase</fullName>
    </submittedName>
</protein>
<comment type="caution">
    <text evidence="4">The sequence shown here is derived from an EMBL/GenBank/DDBJ whole genome shotgun (WGS) entry which is preliminary data.</text>
</comment>
<dbReference type="InterPro" id="IPR012337">
    <property type="entry name" value="RNaseH-like_sf"/>
</dbReference>
<dbReference type="PANTHER" id="PTHR46889:SF4">
    <property type="entry name" value="TRANSPOSASE INSO FOR INSERTION SEQUENCE ELEMENT IS911B-RELATED"/>
    <property type="match status" value="1"/>
</dbReference>
<dbReference type="InterPro" id="IPR002514">
    <property type="entry name" value="Transposase_8"/>
</dbReference>
<feature type="coiled-coil region" evidence="2">
    <location>
        <begin position="178"/>
        <end position="205"/>
    </location>
</feature>
<dbReference type="GO" id="GO:0003677">
    <property type="term" value="F:DNA binding"/>
    <property type="evidence" value="ECO:0007669"/>
    <property type="project" value="InterPro"/>
</dbReference>
<comment type="similarity">
    <text evidence="1">Belongs to the transposase 8 family.</text>
</comment>